<evidence type="ECO:0000259" key="7">
    <source>
        <dbReference type="PROSITE" id="PS51900"/>
    </source>
</evidence>
<keyword evidence="2" id="KW-0229">DNA integration</keyword>
<evidence type="ECO:0000313" key="8">
    <source>
        <dbReference type="EMBL" id="MST99522.1"/>
    </source>
</evidence>
<comment type="caution">
    <text evidence="8">The sequence shown here is derived from an EMBL/GenBank/DDBJ whole genome shotgun (WGS) entry which is preliminary data.</text>
</comment>
<dbReference type="InterPro" id="IPR010998">
    <property type="entry name" value="Integrase_recombinase_N"/>
</dbReference>
<dbReference type="EMBL" id="VUNS01000039">
    <property type="protein sequence ID" value="MST99522.1"/>
    <property type="molecule type" value="Genomic_DNA"/>
</dbReference>
<gene>
    <name evidence="8" type="ORF">FYJ85_21065</name>
</gene>
<accession>A0A844G9K1</accession>
<evidence type="ECO:0000256" key="2">
    <source>
        <dbReference type="ARBA" id="ARBA00022908"/>
    </source>
</evidence>
<dbReference type="InterPro" id="IPR044068">
    <property type="entry name" value="CB"/>
</dbReference>
<dbReference type="InterPro" id="IPR011010">
    <property type="entry name" value="DNA_brk_join_enz"/>
</dbReference>
<evidence type="ECO:0000259" key="6">
    <source>
        <dbReference type="PROSITE" id="PS51898"/>
    </source>
</evidence>
<proteinExistence type="inferred from homology"/>
<dbReference type="InterPro" id="IPR025269">
    <property type="entry name" value="SAM-like_dom"/>
</dbReference>
<dbReference type="GO" id="GO:0003677">
    <property type="term" value="F:DNA binding"/>
    <property type="evidence" value="ECO:0007669"/>
    <property type="project" value="UniProtKB-UniRule"/>
</dbReference>
<keyword evidence="4" id="KW-0233">DNA recombination</keyword>
<sequence length="486" mass="55969">MEMVVWFCGMCSTIFCLKIPPNGTTWYRLAAFLQEFRPMPVKSDIPNWKDQEMTKKTIKLATGSVYQKKTGGVYFFRYQINNQRKCVSLETRNREEAIAKAEKIVPVVRATSTEVIAAHVKQARNLEHRQQELALSDAWEVYSRHPERSVPDTVHEQNTYRATFREFVDFINKPELPIREITPELAAKYADHLRSCRISVSTHNRKITRIRKIFEVLRDYRDADNPFRSRVLIRKEREEQELGVRRLSFSREQIQKLREVLDDSIHKVMYKPEVKVIYYLGMFTGQRLKDCVLLRWDSIDFPHGQIWVKQFKTGKEVTIPIAPELKTVLEAAWSWRIDEYVCPRVAARYKRTDAAGKNVGNNLVNIDVLRVIQWIGLEPSVAVPGRKKKVTIYGFHSLRHSFASYCAEANVPKAAVQSILGTDSDIVDKYYTHVGREAQEKAIAAVVGEIGGESDRNRIEKALALIRSSTADPAETLKLVAAILEQ</sequence>
<protein>
    <submittedName>
        <fullName evidence="8">Site-specific integrase</fullName>
    </submittedName>
</protein>
<dbReference type="Pfam" id="PF13102">
    <property type="entry name" value="Phage_int_SAM_5"/>
    <property type="match status" value="1"/>
</dbReference>
<dbReference type="InterPro" id="IPR002104">
    <property type="entry name" value="Integrase_catalytic"/>
</dbReference>
<dbReference type="Proteomes" id="UP000435649">
    <property type="component" value="Unassembled WGS sequence"/>
</dbReference>
<feature type="domain" description="Core-binding (CB)" evidence="7">
    <location>
        <begin position="130"/>
        <end position="218"/>
    </location>
</feature>
<evidence type="ECO:0000256" key="4">
    <source>
        <dbReference type="ARBA" id="ARBA00023172"/>
    </source>
</evidence>
<dbReference type="PROSITE" id="PS51898">
    <property type="entry name" value="TYR_RECOMBINASE"/>
    <property type="match status" value="1"/>
</dbReference>
<dbReference type="Gene3D" id="1.10.150.130">
    <property type="match status" value="1"/>
</dbReference>
<evidence type="ECO:0000256" key="5">
    <source>
        <dbReference type="PROSITE-ProRule" id="PRU01248"/>
    </source>
</evidence>
<dbReference type="PROSITE" id="PS51900">
    <property type="entry name" value="CB"/>
    <property type="match status" value="1"/>
</dbReference>
<reference evidence="8 9" key="1">
    <citation type="submission" date="2019-08" db="EMBL/GenBank/DDBJ databases">
        <title>In-depth cultivation of the pig gut microbiome towards novel bacterial diversity and tailored functional studies.</title>
        <authorList>
            <person name="Wylensek D."/>
            <person name="Hitch T.C.A."/>
            <person name="Clavel T."/>
        </authorList>
    </citation>
    <scope>NUCLEOTIDE SEQUENCE [LARGE SCALE GENOMIC DNA]</scope>
    <source>
        <strain evidence="8 9">BBE-744-WT-12</strain>
    </source>
</reference>
<feature type="domain" description="Tyr recombinase" evidence="6">
    <location>
        <begin position="244"/>
        <end position="444"/>
    </location>
</feature>
<dbReference type="InterPro" id="IPR013762">
    <property type="entry name" value="Integrase-like_cat_sf"/>
</dbReference>
<dbReference type="GO" id="GO:0015074">
    <property type="term" value="P:DNA integration"/>
    <property type="evidence" value="ECO:0007669"/>
    <property type="project" value="UniProtKB-KW"/>
</dbReference>
<dbReference type="GO" id="GO:0006310">
    <property type="term" value="P:DNA recombination"/>
    <property type="evidence" value="ECO:0007669"/>
    <property type="project" value="UniProtKB-KW"/>
</dbReference>
<dbReference type="Gene3D" id="1.10.443.10">
    <property type="entry name" value="Intergrase catalytic core"/>
    <property type="match status" value="1"/>
</dbReference>
<keyword evidence="9" id="KW-1185">Reference proteome</keyword>
<dbReference type="PANTHER" id="PTHR30349">
    <property type="entry name" value="PHAGE INTEGRASE-RELATED"/>
    <property type="match status" value="1"/>
</dbReference>
<organism evidence="8 9">
    <name type="scientific">Victivallis lenta</name>
    <dbReference type="NCBI Taxonomy" id="2606640"/>
    <lineage>
        <taxon>Bacteria</taxon>
        <taxon>Pseudomonadati</taxon>
        <taxon>Lentisphaerota</taxon>
        <taxon>Lentisphaeria</taxon>
        <taxon>Victivallales</taxon>
        <taxon>Victivallaceae</taxon>
        <taxon>Victivallis</taxon>
    </lineage>
</organism>
<evidence type="ECO:0000256" key="1">
    <source>
        <dbReference type="ARBA" id="ARBA00008857"/>
    </source>
</evidence>
<name>A0A844G9K1_9BACT</name>
<dbReference type="PANTHER" id="PTHR30349:SF41">
    <property type="entry name" value="INTEGRASE_RECOMBINASE PROTEIN MJ0367-RELATED"/>
    <property type="match status" value="1"/>
</dbReference>
<evidence type="ECO:0000256" key="3">
    <source>
        <dbReference type="ARBA" id="ARBA00023125"/>
    </source>
</evidence>
<evidence type="ECO:0000313" key="9">
    <source>
        <dbReference type="Proteomes" id="UP000435649"/>
    </source>
</evidence>
<dbReference type="SUPFAM" id="SSF56349">
    <property type="entry name" value="DNA breaking-rejoining enzymes"/>
    <property type="match status" value="1"/>
</dbReference>
<dbReference type="InterPro" id="IPR050090">
    <property type="entry name" value="Tyrosine_recombinase_XerCD"/>
</dbReference>
<keyword evidence="3 5" id="KW-0238">DNA-binding</keyword>
<dbReference type="AlphaFoldDB" id="A0A844G9K1"/>
<dbReference type="Pfam" id="PF00589">
    <property type="entry name" value="Phage_integrase"/>
    <property type="match status" value="1"/>
</dbReference>
<comment type="similarity">
    <text evidence="1">Belongs to the 'phage' integrase family.</text>
</comment>
<dbReference type="CDD" id="cd00397">
    <property type="entry name" value="DNA_BRE_C"/>
    <property type="match status" value="1"/>
</dbReference>